<evidence type="ECO:0000313" key="1">
    <source>
        <dbReference type="EMBL" id="KAK3800634.1"/>
    </source>
</evidence>
<organism evidence="1 2">
    <name type="scientific">Elysia crispata</name>
    <name type="common">lettuce slug</name>
    <dbReference type="NCBI Taxonomy" id="231223"/>
    <lineage>
        <taxon>Eukaryota</taxon>
        <taxon>Metazoa</taxon>
        <taxon>Spiralia</taxon>
        <taxon>Lophotrochozoa</taxon>
        <taxon>Mollusca</taxon>
        <taxon>Gastropoda</taxon>
        <taxon>Heterobranchia</taxon>
        <taxon>Euthyneura</taxon>
        <taxon>Panpulmonata</taxon>
        <taxon>Sacoglossa</taxon>
        <taxon>Placobranchoidea</taxon>
        <taxon>Plakobranchidae</taxon>
        <taxon>Elysia</taxon>
    </lineage>
</organism>
<evidence type="ECO:0000313" key="2">
    <source>
        <dbReference type="Proteomes" id="UP001283361"/>
    </source>
</evidence>
<keyword evidence="2" id="KW-1185">Reference proteome</keyword>
<gene>
    <name evidence="1" type="ORF">RRG08_003041</name>
</gene>
<accession>A0AAE1B693</accession>
<proteinExistence type="predicted"/>
<name>A0AAE1B693_9GAST</name>
<reference evidence="1" key="1">
    <citation type="journal article" date="2023" name="G3 (Bethesda)">
        <title>A reference genome for the long-term kleptoplast-retaining sea slug Elysia crispata morphotype clarki.</title>
        <authorList>
            <person name="Eastman K.E."/>
            <person name="Pendleton A.L."/>
            <person name="Shaikh M.A."/>
            <person name="Suttiyut T."/>
            <person name="Ogas R."/>
            <person name="Tomko P."/>
            <person name="Gavelis G."/>
            <person name="Widhalm J.R."/>
            <person name="Wisecaver J.H."/>
        </authorList>
    </citation>
    <scope>NUCLEOTIDE SEQUENCE</scope>
    <source>
        <strain evidence="1">ECLA1</strain>
    </source>
</reference>
<sequence length="94" mass="10264">MVPASPPMFRADNRSSAGRVVCEAWRRARRCSQLMARQEGSVARGCRAPFMAASLSLWTSDCAAELPVLIGESLCDNHRCVLVSPTRPQSDSKV</sequence>
<dbReference type="AlphaFoldDB" id="A0AAE1B693"/>
<comment type="caution">
    <text evidence="1">The sequence shown here is derived from an EMBL/GenBank/DDBJ whole genome shotgun (WGS) entry which is preliminary data.</text>
</comment>
<dbReference type="EMBL" id="JAWDGP010000422">
    <property type="protein sequence ID" value="KAK3800634.1"/>
    <property type="molecule type" value="Genomic_DNA"/>
</dbReference>
<dbReference type="Proteomes" id="UP001283361">
    <property type="component" value="Unassembled WGS sequence"/>
</dbReference>
<protein>
    <submittedName>
        <fullName evidence="1">Uncharacterized protein</fullName>
    </submittedName>
</protein>